<keyword evidence="3" id="KW-1185">Reference proteome</keyword>
<dbReference type="Pfam" id="PF13915">
    <property type="entry name" value="DUF4210"/>
    <property type="match status" value="1"/>
</dbReference>
<feature type="domain" description="Atos-like conserved" evidence="1">
    <location>
        <begin position="407"/>
        <end position="466"/>
    </location>
</feature>
<evidence type="ECO:0000259" key="1">
    <source>
        <dbReference type="SMART" id="SM01177"/>
    </source>
</evidence>
<accession>A0A3S4NQ07</accession>
<sequence>MGLPSSNNIADEVVTTLSTFVQNPPWFAGISSCDLDGMHEVSGGNRMLGDFSCSALGDFQKQTILEYRNCEDTTFTHKSTTDGSSNIHQLKIGLKDKNGGFNPKMGLDSQSHPVSRIVGFESSGTDCSINGFERISIDRSQASGAVIISDDPLDTNGPQVRKRLLSPLNGMLCPNQFCGNPLDITGANIPNNSSALNKNFSVSGEHDCKKANISNNSYLDPSFWSVSRCSRWDKLLDRSSSAIFTDGPLLEDNELVSHNHCLSAQGIGPNKEASKVRTHTETIAISPRKVMSSTLSLSPLGPKWSERMKTVGGIRMGFSKEVNGEDSVPRCNERSLHTSDLHIPCAPGEDEFKNSLQYLGSSPQEPSQFTAECVVGISHNWVHYSASMPQPIKLVRSLCGVPVRRSLVGSFEESLLSGRLSLGTPSQRIDGFLAVLNITGGDFSPPCQKLPFGVESVDGDSYLLYYASIDLAGNLPSNKCKGPKSKRNLGNNDSRAAKSRFRIPMKGQIQLVLSNPEMTPVHTFLCNYDLSDMPAGTKTFLRQKVTLASSRSTSAAVKGGNKGLYKETTAISPSGGGELVQHRGECAVSKADFAYTMGSVNQYSTVIKNEGSNMMGCACTGDTEQFDALNLSQSKGAMNASLYSPQNCMDRSNDLARDKTKKFSKCQKSNIVDIRGMDTRQVSEKKSVHSFSKANENNTGAGVLRYALHLRFLCPYPKKCLRSMQRCKSDPLSEPHVNSLDTKEERRFYLYNDLRVVFPQRHSDADEGKLHMEHHYPAEPKYFDISS</sequence>
<proteinExistence type="predicted"/>
<dbReference type="PANTHER" id="PTHR13199:SF11">
    <property type="entry name" value="PROTEIN ATOSSA"/>
    <property type="match status" value="1"/>
</dbReference>
<dbReference type="OrthoDB" id="8625101at2759"/>
<dbReference type="Proteomes" id="UP000283530">
    <property type="component" value="Unassembled WGS sequence"/>
</dbReference>
<name>A0A3S4NQ07_9MAGN</name>
<dbReference type="SMART" id="SM01177">
    <property type="entry name" value="DUF4210"/>
    <property type="match status" value="1"/>
</dbReference>
<evidence type="ECO:0000313" key="3">
    <source>
        <dbReference type="Proteomes" id="UP000283530"/>
    </source>
</evidence>
<dbReference type="InterPro" id="IPR033473">
    <property type="entry name" value="Atos-like_C"/>
</dbReference>
<dbReference type="Pfam" id="PF13889">
    <property type="entry name" value="Chromosome_seg"/>
    <property type="match status" value="1"/>
</dbReference>
<dbReference type="InterPro" id="IPR051506">
    <property type="entry name" value="ATOS_Transcription_Regulators"/>
</dbReference>
<dbReference type="EMBL" id="QPKB01000003">
    <property type="protein sequence ID" value="RWR80083.1"/>
    <property type="molecule type" value="Genomic_DNA"/>
</dbReference>
<gene>
    <name evidence="2" type="ORF">CKAN_00869800</name>
</gene>
<dbReference type="AlphaFoldDB" id="A0A3S4NQ07"/>
<dbReference type="PANTHER" id="PTHR13199">
    <property type="entry name" value="GH03947P"/>
    <property type="match status" value="1"/>
</dbReference>
<organism evidence="2 3">
    <name type="scientific">Cinnamomum micranthum f. kanehirae</name>
    <dbReference type="NCBI Taxonomy" id="337451"/>
    <lineage>
        <taxon>Eukaryota</taxon>
        <taxon>Viridiplantae</taxon>
        <taxon>Streptophyta</taxon>
        <taxon>Embryophyta</taxon>
        <taxon>Tracheophyta</taxon>
        <taxon>Spermatophyta</taxon>
        <taxon>Magnoliopsida</taxon>
        <taxon>Magnoliidae</taxon>
        <taxon>Laurales</taxon>
        <taxon>Lauraceae</taxon>
        <taxon>Cinnamomum</taxon>
    </lineage>
</organism>
<dbReference type="InterPro" id="IPR025261">
    <property type="entry name" value="Atos-like_cons_dom"/>
</dbReference>
<evidence type="ECO:0000313" key="2">
    <source>
        <dbReference type="EMBL" id="RWR80083.1"/>
    </source>
</evidence>
<reference evidence="2 3" key="1">
    <citation type="journal article" date="2019" name="Nat. Plants">
        <title>Stout camphor tree genome fills gaps in understanding of flowering plant genome evolution.</title>
        <authorList>
            <person name="Chaw S.M."/>
            <person name="Liu Y.C."/>
            <person name="Wu Y.W."/>
            <person name="Wang H.Y."/>
            <person name="Lin C.I."/>
            <person name="Wu C.S."/>
            <person name="Ke H.M."/>
            <person name="Chang L.Y."/>
            <person name="Hsu C.Y."/>
            <person name="Yang H.T."/>
            <person name="Sudianto E."/>
            <person name="Hsu M.H."/>
            <person name="Wu K.P."/>
            <person name="Wang L.N."/>
            <person name="Leebens-Mack J.H."/>
            <person name="Tsai I.J."/>
        </authorList>
    </citation>
    <scope>NUCLEOTIDE SEQUENCE [LARGE SCALE GENOMIC DNA]</scope>
    <source>
        <strain evidence="3">cv. Chaw 1501</strain>
        <tissue evidence="2">Young leaves</tissue>
    </source>
</reference>
<protein>
    <submittedName>
        <fullName evidence="2">Chromosome_seg domain-containing protein/DUF4210 domain-containing protein</fullName>
    </submittedName>
</protein>
<comment type="caution">
    <text evidence="2">The sequence shown here is derived from an EMBL/GenBank/DDBJ whole genome shotgun (WGS) entry which is preliminary data.</text>
</comment>